<gene>
    <name evidence="1" type="ORF">SAMN02982919_01459</name>
</gene>
<evidence type="ECO:0000313" key="1">
    <source>
        <dbReference type="EMBL" id="SEQ94545.1"/>
    </source>
</evidence>
<dbReference type="AlphaFoldDB" id="A0A1H9K6Q1"/>
<evidence type="ECO:0000313" key="2">
    <source>
        <dbReference type="Proteomes" id="UP000199766"/>
    </source>
</evidence>
<evidence type="ECO:0008006" key="3">
    <source>
        <dbReference type="Google" id="ProtNLM"/>
    </source>
</evidence>
<dbReference type="Proteomes" id="UP000199766">
    <property type="component" value="Unassembled WGS sequence"/>
</dbReference>
<dbReference type="PANTHER" id="PTHR47017">
    <property type="entry name" value="ACYL-COA"/>
    <property type="match status" value="1"/>
</dbReference>
<dbReference type="InterPro" id="IPR016181">
    <property type="entry name" value="Acyl_CoA_acyltransferase"/>
</dbReference>
<dbReference type="OrthoDB" id="9776898at2"/>
<reference evidence="1 2" key="1">
    <citation type="submission" date="2016-10" db="EMBL/GenBank/DDBJ databases">
        <authorList>
            <person name="de Groot N.N."/>
        </authorList>
    </citation>
    <scope>NUCLEOTIDE SEQUENCE [LARGE SCALE GENOMIC DNA]</scope>
    <source>
        <strain evidence="1 2">ATCC 35958</strain>
    </source>
</reference>
<proteinExistence type="predicted"/>
<accession>A0A1H9K6Q1</accession>
<dbReference type="InterPro" id="IPR007434">
    <property type="entry name" value="FemAB-like"/>
</dbReference>
<dbReference type="PANTHER" id="PTHR47017:SF1">
    <property type="entry name" value="ACYL-COA"/>
    <property type="match status" value="1"/>
</dbReference>
<dbReference type="Pfam" id="PF04339">
    <property type="entry name" value="FemAB_like"/>
    <property type="match status" value="1"/>
</dbReference>
<organism evidence="1 2">
    <name type="scientific">Giesbergeria anulus</name>
    <dbReference type="NCBI Taxonomy" id="180197"/>
    <lineage>
        <taxon>Bacteria</taxon>
        <taxon>Pseudomonadati</taxon>
        <taxon>Pseudomonadota</taxon>
        <taxon>Betaproteobacteria</taxon>
        <taxon>Burkholderiales</taxon>
        <taxon>Comamonadaceae</taxon>
        <taxon>Giesbergeria</taxon>
    </lineage>
</organism>
<dbReference type="RefSeq" id="WP_091455130.1">
    <property type="nucleotide sequence ID" value="NZ_FOGD01000003.1"/>
</dbReference>
<keyword evidence="2" id="KW-1185">Reference proteome</keyword>
<protein>
    <recommendedName>
        <fullName evidence="3">GNAT family N-acetyltransferase</fullName>
    </recommendedName>
</protein>
<name>A0A1H9K6Q1_9BURK</name>
<dbReference type="SUPFAM" id="SSF55729">
    <property type="entry name" value="Acyl-CoA N-acyltransferases (Nat)"/>
    <property type="match status" value="1"/>
</dbReference>
<dbReference type="STRING" id="180197.SAMN02982919_01459"/>
<sequence length="375" mass="42339">MSLKIEIVPSVGAVPAAEWNALAGGNPFTQHHFLHLLQETSCATPDTGWTPCHVLLREQGVLQGAVAAYLKTHSRGEFVFDQSWAQAYQQHGLDYYPKLVVSVPFTPVAGPRLLAYKPAHQVLLIQALMALAQQVHASSIHVLFPAEQDLAALKDAGFMVRESVQFHWRNAAYADMDAFLATMAQEKRKKFKQDRKKVQAAGITFSWLEAETLDSEALQFFYRCYQNTYERHWGKPYLSLEFFLRLHQQEPNALMLVLALRQGVPVACALNVRGPDVLYGRYWGCVEQVPGLHFETCYAQSIAYCIDRGLQWFEGGAQGEHKISRGLLPVKTFSAHWVADPRFAEAIAEFLQREIQAVEDYVEVLEQSSPFKRQG</sequence>
<dbReference type="EMBL" id="FOGD01000003">
    <property type="protein sequence ID" value="SEQ94545.1"/>
    <property type="molecule type" value="Genomic_DNA"/>
</dbReference>
<dbReference type="Gene3D" id="3.40.630.30">
    <property type="match status" value="1"/>
</dbReference>